<dbReference type="AlphaFoldDB" id="A0A9W9XX49"/>
<dbReference type="EMBL" id="JAPWDS010000003">
    <property type="protein sequence ID" value="KAJ5504839.1"/>
    <property type="molecule type" value="Genomic_DNA"/>
</dbReference>
<keyword evidence="4" id="KW-1185">Reference proteome</keyword>
<protein>
    <submittedName>
        <fullName evidence="3">Serine threonine protein kinase</fullName>
    </submittedName>
</protein>
<comment type="caution">
    <text evidence="3">The sequence shown here is derived from an EMBL/GenBank/DDBJ whole genome shotgun (WGS) entry which is preliminary data.</text>
</comment>
<dbReference type="CDD" id="cd00180">
    <property type="entry name" value="PKc"/>
    <property type="match status" value="1"/>
</dbReference>
<dbReference type="Pfam" id="PF00069">
    <property type="entry name" value="Pkinase"/>
    <property type="match status" value="1"/>
</dbReference>
<dbReference type="GO" id="GO:0005524">
    <property type="term" value="F:ATP binding"/>
    <property type="evidence" value="ECO:0007669"/>
    <property type="project" value="InterPro"/>
</dbReference>
<keyword evidence="3" id="KW-0808">Transferase</keyword>
<dbReference type="OrthoDB" id="626167at2759"/>
<dbReference type="GO" id="GO:0004674">
    <property type="term" value="F:protein serine/threonine kinase activity"/>
    <property type="evidence" value="ECO:0007669"/>
    <property type="project" value="TreeGrafter"/>
</dbReference>
<keyword evidence="3" id="KW-0418">Kinase</keyword>
<accession>A0A9W9XX49</accession>
<dbReference type="InterPro" id="IPR011009">
    <property type="entry name" value="Kinase-like_dom_sf"/>
</dbReference>
<reference evidence="3" key="2">
    <citation type="journal article" date="2023" name="IMA Fungus">
        <title>Comparative genomic study of the Penicillium genus elucidates a diverse pangenome and 15 lateral gene transfer events.</title>
        <authorList>
            <person name="Petersen C."/>
            <person name="Sorensen T."/>
            <person name="Nielsen M.R."/>
            <person name="Sondergaard T.E."/>
            <person name="Sorensen J.L."/>
            <person name="Fitzpatrick D.A."/>
            <person name="Frisvad J.C."/>
            <person name="Nielsen K.L."/>
        </authorList>
    </citation>
    <scope>NUCLEOTIDE SEQUENCE</scope>
    <source>
        <strain evidence="3">IBT 29495</strain>
    </source>
</reference>
<feature type="domain" description="Protein kinase" evidence="2">
    <location>
        <begin position="86"/>
        <end position="426"/>
    </location>
</feature>
<dbReference type="Gene3D" id="1.10.510.10">
    <property type="entry name" value="Transferase(Phosphotransferase) domain 1"/>
    <property type="match status" value="1"/>
</dbReference>
<gene>
    <name evidence="3" type="ORF">N7463_007713</name>
</gene>
<organism evidence="3 4">
    <name type="scientific">Penicillium fimorum</name>
    <dbReference type="NCBI Taxonomy" id="1882269"/>
    <lineage>
        <taxon>Eukaryota</taxon>
        <taxon>Fungi</taxon>
        <taxon>Dikarya</taxon>
        <taxon>Ascomycota</taxon>
        <taxon>Pezizomycotina</taxon>
        <taxon>Eurotiomycetes</taxon>
        <taxon>Eurotiomycetidae</taxon>
        <taxon>Eurotiales</taxon>
        <taxon>Aspergillaceae</taxon>
        <taxon>Penicillium</taxon>
    </lineage>
</organism>
<dbReference type="PANTHER" id="PTHR24359">
    <property type="entry name" value="SERINE/THREONINE-PROTEIN KINASE SBK1"/>
    <property type="match status" value="1"/>
</dbReference>
<dbReference type="PROSITE" id="PS00108">
    <property type="entry name" value="PROTEIN_KINASE_ST"/>
    <property type="match status" value="1"/>
</dbReference>
<dbReference type="Proteomes" id="UP001149954">
    <property type="component" value="Unassembled WGS sequence"/>
</dbReference>
<evidence type="ECO:0000259" key="2">
    <source>
        <dbReference type="PROSITE" id="PS50011"/>
    </source>
</evidence>
<dbReference type="PANTHER" id="PTHR24359:SF1">
    <property type="entry name" value="INHIBITOR OF NUCLEAR FACTOR KAPPA-B KINASE EPSILON SUBUNIT HOMOLOG 1-RELATED"/>
    <property type="match status" value="1"/>
</dbReference>
<evidence type="ECO:0000256" key="1">
    <source>
        <dbReference type="SAM" id="MobiDB-lite"/>
    </source>
</evidence>
<dbReference type="PROSITE" id="PS50011">
    <property type="entry name" value="PROTEIN_KINASE_DOM"/>
    <property type="match status" value="1"/>
</dbReference>
<dbReference type="InterPro" id="IPR008271">
    <property type="entry name" value="Ser/Thr_kinase_AS"/>
</dbReference>
<dbReference type="InterPro" id="IPR000719">
    <property type="entry name" value="Prot_kinase_dom"/>
</dbReference>
<dbReference type="SMART" id="SM00220">
    <property type="entry name" value="S_TKc"/>
    <property type="match status" value="1"/>
</dbReference>
<proteinExistence type="predicted"/>
<evidence type="ECO:0000313" key="3">
    <source>
        <dbReference type="EMBL" id="KAJ5504839.1"/>
    </source>
</evidence>
<feature type="compositionally biased region" description="Low complexity" evidence="1">
    <location>
        <begin position="333"/>
        <end position="352"/>
    </location>
</feature>
<dbReference type="SUPFAM" id="SSF56112">
    <property type="entry name" value="Protein kinase-like (PK-like)"/>
    <property type="match status" value="1"/>
</dbReference>
<reference evidence="3" key="1">
    <citation type="submission" date="2022-12" db="EMBL/GenBank/DDBJ databases">
        <authorList>
            <person name="Petersen C."/>
        </authorList>
    </citation>
    <scope>NUCLEOTIDE SEQUENCE</scope>
    <source>
        <strain evidence="3">IBT 29495</strain>
    </source>
</reference>
<sequence>MDRSGRLFSFRTSSFNTDAQKTVMPALPVNPLSQAYLNLETDDILLKLQQAAREDPDFVDVVQAASFYDIPSRSIDRIGLEGPDQVRQVLSIGSGLTSEVVQHMLVDEKSKLQPPPSTTIALKIFRSTKLGSPSDAKAARQKVYSSILKEMMAFGHSTLSSHPHILKLLFIGWNLDHAYPILAMELGDYGSLDYIIRAPGPGPTARQKRHLTIDIALGLQAIHEAGFTHGDLKPDNIIVFSSEDPTRQVVAKLTDFGGSDKMLGEHAGTPTHITPLWSAPEVLGKHSKIHWRVADVYSYGLVVASLWAGRESSEIYGGRAGDEDDDWYDKPASSSTLSSSSILSNVSNSGSLAPDEDQEGLRYLKKLPEDHPYSLMSFLRERITKESLPANIDPSELFAILAPTLKTDWRERPDMDKLMMVISEFSNAIERAIEP</sequence>
<name>A0A9W9XX49_9EURO</name>
<evidence type="ECO:0000313" key="4">
    <source>
        <dbReference type="Proteomes" id="UP001149954"/>
    </source>
</evidence>
<feature type="region of interest" description="Disordered" evidence="1">
    <location>
        <begin position="318"/>
        <end position="355"/>
    </location>
</feature>